<sequence>MDKFTCMLALTKVVELGSFAEAARHMKVSAPMVTKYIIHLEEILGSRLLNRSTHSLSLTDVGQLYHQRCVQILEDIGEAEAVAGANSAVPRGALKICVSGAFDLSHVGPVLLEYFERHTDVRLEVTESNHLLDLVEEGFDVAVCACREHRTGNHARNNNLARKRLAISRIVACAAPAYLEKNPQPTIPDDLLHHNCLVFGDSAPTSQKKWRFARDGGDFPVQALGTLRATSNELLKQAALRGQGIILQPTFNVHQELKSGALRQVLADYDAGSLGIYLIHPERRHLATKVRAFMELVEGRWGTNPDVDSFWPDG</sequence>
<dbReference type="PANTHER" id="PTHR30537:SF35">
    <property type="entry name" value="TRANSCRIPTIONAL REGULATORY PROTEIN"/>
    <property type="match status" value="1"/>
</dbReference>
<reference evidence="6 7" key="1">
    <citation type="journal article" date="2021" name="Int. J. Syst. Evol. Microbiol.">
        <title>Steroidobacter gossypii sp. nov., isolated from soil of cotton cropping field.</title>
        <authorList>
            <person name="Huang R."/>
            <person name="Yang S."/>
            <person name="Zhen C."/>
            <person name="Liu W."/>
        </authorList>
    </citation>
    <scope>NUCLEOTIDE SEQUENCE [LARGE SCALE GENOMIC DNA]</scope>
    <source>
        <strain evidence="6 7">S1-65</strain>
    </source>
</reference>
<dbReference type="Pfam" id="PF00126">
    <property type="entry name" value="HTH_1"/>
    <property type="match status" value="1"/>
</dbReference>
<dbReference type="Proteomes" id="UP000661077">
    <property type="component" value="Unassembled WGS sequence"/>
</dbReference>
<dbReference type="InterPro" id="IPR000847">
    <property type="entry name" value="LysR_HTH_N"/>
</dbReference>
<evidence type="ECO:0000256" key="4">
    <source>
        <dbReference type="ARBA" id="ARBA00023163"/>
    </source>
</evidence>
<proteinExistence type="inferred from homology"/>
<dbReference type="InterPro" id="IPR036388">
    <property type="entry name" value="WH-like_DNA-bd_sf"/>
</dbReference>
<evidence type="ECO:0000256" key="3">
    <source>
        <dbReference type="ARBA" id="ARBA00023125"/>
    </source>
</evidence>
<dbReference type="InterPro" id="IPR036390">
    <property type="entry name" value="WH_DNA-bd_sf"/>
</dbReference>
<comment type="similarity">
    <text evidence="1">Belongs to the LysR transcriptional regulatory family.</text>
</comment>
<accession>A0ABS1WSN4</accession>
<dbReference type="Gene3D" id="1.10.10.10">
    <property type="entry name" value="Winged helix-like DNA-binding domain superfamily/Winged helix DNA-binding domain"/>
    <property type="match status" value="1"/>
</dbReference>
<keyword evidence="3" id="KW-0238">DNA-binding</keyword>
<evidence type="ECO:0000313" key="7">
    <source>
        <dbReference type="Proteomes" id="UP000661077"/>
    </source>
</evidence>
<feature type="domain" description="HTH lysR-type" evidence="5">
    <location>
        <begin position="1"/>
        <end position="59"/>
    </location>
</feature>
<evidence type="ECO:0000256" key="2">
    <source>
        <dbReference type="ARBA" id="ARBA00023015"/>
    </source>
</evidence>
<comment type="caution">
    <text evidence="6">The sequence shown here is derived from an EMBL/GenBank/DDBJ whole genome shotgun (WGS) entry which is preliminary data.</text>
</comment>
<dbReference type="InterPro" id="IPR058163">
    <property type="entry name" value="LysR-type_TF_proteobact-type"/>
</dbReference>
<dbReference type="RefSeq" id="WP_203165939.1">
    <property type="nucleotide sequence ID" value="NZ_JAEVLS010000001.1"/>
</dbReference>
<evidence type="ECO:0000259" key="5">
    <source>
        <dbReference type="PROSITE" id="PS50931"/>
    </source>
</evidence>
<evidence type="ECO:0000313" key="6">
    <source>
        <dbReference type="EMBL" id="MBM0103989.1"/>
    </source>
</evidence>
<keyword evidence="2" id="KW-0805">Transcription regulation</keyword>
<name>A0ABS1WSN4_9GAMM</name>
<dbReference type="SUPFAM" id="SSF53850">
    <property type="entry name" value="Periplasmic binding protein-like II"/>
    <property type="match status" value="1"/>
</dbReference>
<gene>
    <name evidence="6" type="ORF">JM946_04505</name>
</gene>
<evidence type="ECO:0000256" key="1">
    <source>
        <dbReference type="ARBA" id="ARBA00009437"/>
    </source>
</evidence>
<dbReference type="PROSITE" id="PS50931">
    <property type="entry name" value="HTH_LYSR"/>
    <property type="match status" value="1"/>
</dbReference>
<dbReference type="Gene3D" id="3.40.190.290">
    <property type="match status" value="1"/>
</dbReference>
<keyword evidence="4" id="KW-0804">Transcription</keyword>
<dbReference type="PANTHER" id="PTHR30537">
    <property type="entry name" value="HTH-TYPE TRANSCRIPTIONAL REGULATOR"/>
    <property type="match status" value="1"/>
</dbReference>
<protein>
    <submittedName>
        <fullName evidence="6">LysR family transcriptional regulator</fullName>
    </submittedName>
</protein>
<dbReference type="SUPFAM" id="SSF46785">
    <property type="entry name" value="Winged helix' DNA-binding domain"/>
    <property type="match status" value="1"/>
</dbReference>
<organism evidence="6 7">
    <name type="scientific">Steroidobacter gossypii</name>
    <dbReference type="NCBI Taxonomy" id="2805490"/>
    <lineage>
        <taxon>Bacteria</taxon>
        <taxon>Pseudomonadati</taxon>
        <taxon>Pseudomonadota</taxon>
        <taxon>Gammaproteobacteria</taxon>
        <taxon>Steroidobacterales</taxon>
        <taxon>Steroidobacteraceae</taxon>
        <taxon>Steroidobacter</taxon>
    </lineage>
</organism>
<dbReference type="EMBL" id="JAEVLS010000001">
    <property type="protein sequence ID" value="MBM0103989.1"/>
    <property type="molecule type" value="Genomic_DNA"/>
</dbReference>
<dbReference type="Pfam" id="PF03466">
    <property type="entry name" value="LysR_substrate"/>
    <property type="match status" value="1"/>
</dbReference>
<dbReference type="CDD" id="cd08422">
    <property type="entry name" value="PBP2_CrgA_like"/>
    <property type="match status" value="1"/>
</dbReference>
<keyword evidence="7" id="KW-1185">Reference proteome</keyword>
<dbReference type="InterPro" id="IPR005119">
    <property type="entry name" value="LysR_subst-bd"/>
</dbReference>